<evidence type="ECO:0000313" key="1">
    <source>
        <dbReference type="EMBL" id="MBD2152823.1"/>
    </source>
</evidence>
<reference evidence="1" key="2">
    <citation type="submission" date="2020-08" db="EMBL/GenBank/DDBJ databases">
        <authorList>
            <person name="Chen M."/>
            <person name="Teng W."/>
            <person name="Zhao L."/>
            <person name="Hu C."/>
            <person name="Zhou Y."/>
            <person name="Han B."/>
            <person name="Song L."/>
            <person name="Shu W."/>
        </authorList>
    </citation>
    <scope>NUCLEOTIDE SEQUENCE</scope>
    <source>
        <strain evidence="1">FACHB-1277</strain>
    </source>
</reference>
<dbReference type="RefSeq" id="WP_190353279.1">
    <property type="nucleotide sequence ID" value="NZ_JACJPY010000158.1"/>
</dbReference>
<name>A0A926Z8L2_9CYAN</name>
<accession>A0A926Z8L2</accession>
<keyword evidence="2" id="KW-1185">Reference proteome</keyword>
<dbReference type="AlphaFoldDB" id="A0A926Z8L2"/>
<protein>
    <submittedName>
        <fullName evidence="1">Uncharacterized protein</fullName>
    </submittedName>
</protein>
<dbReference type="Proteomes" id="UP000631421">
    <property type="component" value="Unassembled WGS sequence"/>
</dbReference>
<gene>
    <name evidence="1" type="ORF">H6F44_22315</name>
</gene>
<comment type="caution">
    <text evidence="1">The sequence shown here is derived from an EMBL/GenBank/DDBJ whole genome shotgun (WGS) entry which is preliminary data.</text>
</comment>
<proteinExistence type="predicted"/>
<organism evidence="1 2">
    <name type="scientific">Pseudanabaena cinerea FACHB-1277</name>
    <dbReference type="NCBI Taxonomy" id="2949581"/>
    <lineage>
        <taxon>Bacteria</taxon>
        <taxon>Bacillati</taxon>
        <taxon>Cyanobacteriota</taxon>
        <taxon>Cyanophyceae</taxon>
        <taxon>Pseudanabaenales</taxon>
        <taxon>Pseudanabaenaceae</taxon>
        <taxon>Pseudanabaena</taxon>
        <taxon>Pseudanabaena cinerea</taxon>
    </lineage>
</organism>
<sequence>MQSVTGNAVESGLITPIPPLIGSDKLLGNTLIPQNSLNSNLSPLGSSLSTGFVVKSLSPSESAIYLNGIGIPLSDTSSLATVPVISDGNIISEQGFTVGSMPNSLTFIGSNLVDNLHLKLNDNNVFSFSQDGINFNSLDWLNILTGRQKIWEV</sequence>
<evidence type="ECO:0000313" key="2">
    <source>
        <dbReference type="Proteomes" id="UP000631421"/>
    </source>
</evidence>
<reference evidence="1" key="1">
    <citation type="journal article" date="2015" name="ISME J.">
        <title>Draft Genome Sequence of Streptomyces incarnatus NRRL8089, which Produces the Nucleoside Antibiotic Sinefungin.</title>
        <authorList>
            <person name="Oshima K."/>
            <person name="Hattori M."/>
            <person name="Shimizu H."/>
            <person name="Fukuda K."/>
            <person name="Nemoto M."/>
            <person name="Inagaki K."/>
            <person name="Tamura T."/>
        </authorList>
    </citation>
    <scope>NUCLEOTIDE SEQUENCE</scope>
    <source>
        <strain evidence="1">FACHB-1277</strain>
    </source>
</reference>
<dbReference type="EMBL" id="JACJPY010000158">
    <property type="protein sequence ID" value="MBD2152823.1"/>
    <property type="molecule type" value="Genomic_DNA"/>
</dbReference>